<dbReference type="InterPro" id="IPR050832">
    <property type="entry name" value="Bact_Acetyltransf"/>
</dbReference>
<dbReference type="AlphaFoldDB" id="A0A6A5URE1"/>
<proteinExistence type="predicted"/>
<dbReference type="InterPro" id="IPR000182">
    <property type="entry name" value="GNAT_dom"/>
</dbReference>
<sequence>MHISTPIPKPSSAPATTKWRIQPVTSATVDEVTAFINTARHDMFPTLHSLLADDISRWISSGSFLVALDATTGHIIATIGYVPYDHRFPHLVHLGHLKQRNMRVVEVVRLYVLPAWRKAGLGAELFEALKRQAVEEEVECLYLHTHPFLDGAVRFWEKRGFEVVDVEVDPVWRTTHMQMVVGEMEGGSSRGKRSC</sequence>
<dbReference type="GO" id="GO:0016747">
    <property type="term" value="F:acyltransferase activity, transferring groups other than amino-acyl groups"/>
    <property type="evidence" value="ECO:0007669"/>
    <property type="project" value="InterPro"/>
</dbReference>
<gene>
    <name evidence="4" type="ORF">BU23DRAFT_483517</name>
</gene>
<evidence type="ECO:0000313" key="5">
    <source>
        <dbReference type="Proteomes" id="UP000800036"/>
    </source>
</evidence>
<dbReference type="PANTHER" id="PTHR43877">
    <property type="entry name" value="AMINOALKYLPHOSPHONATE N-ACETYLTRANSFERASE-RELATED-RELATED"/>
    <property type="match status" value="1"/>
</dbReference>
<dbReference type="Pfam" id="PF00583">
    <property type="entry name" value="Acetyltransf_1"/>
    <property type="match status" value="1"/>
</dbReference>
<dbReference type="OrthoDB" id="41532at2759"/>
<dbReference type="PROSITE" id="PS51186">
    <property type="entry name" value="GNAT"/>
    <property type="match status" value="1"/>
</dbReference>
<dbReference type="PANTHER" id="PTHR43877:SF2">
    <property type="entry name" value="AMINOALKYLPHOSPHONATE N-ACETYLTRANSFERASE-RELATED"/>
    <property type="match status" value="1"/>
</dbReference>
<evidence type="ECO:0000256" key="2">
    <source>
        <dbReference type="ARBA" id="ARBA00023315"/>
    </source>
</evidence>
<evidence type="ECO:0000259" key="3">
    <source>
        <dbReference type="PROSITE" id="PS51186"/>
    </source>
</evidence>
<feature type="domain" description="N-acetyltransferase" evidence="3">
    <location>
        <begin position="22"/>
        <end position="182"/>
    </location>
</feature>
<dbReference type="Proteomes" id="UP000800036">
    <property type="component" value="Unassembled WGS sequence"/>
</dbReference>
<keyword evidence="1 4" id="KW-0808">Transferase</keyword>
<dbReference type="InterPro" id="IPR016181">
    <property type="entry name" value="Acyl_CoA_acyltransferase"/>
</dbReference>
<reference evidence="4" key="1">
    <citation type="journal article" date="2020" name="Stud. Mycol.">
        <title>101 Dothideomycetes genomes: a test case for predicting lifestyles and emergence of pathogens.</title>
        <authorList>
            <person name="Haridas S."/>
            <person name="Albert R."/>
            <person name="Binder M."/>
            <person name="Bloem J."/>
            <person name="Labutti K."/>
            <person name="Salamov A."/>
            <person name="Andreopoulos B."/>
            <person name="Baker S."/>
            <person name="Barry K."/>
            <person name="Bills G."/>
            <person name="Bluhm B."/>
            <person name="Cannon C."/>
            <person name="Castanera R."/>
            <person name="Culley D."/>
            <person name="Daum C."/>
            <person name="Ezra D."/>
            <person name="Gonzalez J."/>
            <person name="Henrissat B."/>
            <person name="Kuo A."/>
            <person name="Liang C."/>
            <person name="Lipzen A."/>
            <person name="Lutzoni F."/>
            <person name="Magnuson J."/>
            <person name="Mondo S."/>
            <person name="Nolan M."/>
            <person name="Ohm R."/>
            <person name="Pangilinan J."/>
            <person name="Park H.-J."/>
            <person name="Ramirez L."/>
            <person name="Alfaro M."/>
            <person name="Sun H."/>
            <person name="Tritt A."/>
            <person name="Yoshinaga Y."/>
            <person name="Zwiers L.-H."/>
            <person name="Turgeon B."/>
            <person name="Goodwin S."/>
            <person name="Spatafora J."/>
            <person name="Crous P."/>
            <person name="Grigoriev I."/>
        </authorList>
    </citation>
    <scope>NUCLEOTIDE SEQUENCE</scope>
    <source>
        <strain evidence="4">CBS 107.79</strain>
    </source>
</reference>
<dbReference type="SUPFAM" id="SSF55729">
    <property type="entry name" value="Acyl-CoA N-acyltransferases (Nat)"/>
    <property type="match status" value="1"/>
</dbReference>
<protein>
    <submittedName>
        <fullName evidence="4">Acyl-CoA N-acyltransferase</fullName>
    </submittedName>
</protein>
<evidence type="ECO:0000313" key="4">
    <source>
        <dbReference type="EMBL" id="KAF1967445.1"/>
    </source>
</evidence>
<keyword evidence="5" id="KW-1185">Reference proteome</keyword>
<dbReference type="EMBL" id="ML976732">
    <property type="protein sequence ID" value="KAF1967445.1"/>
    <property type="molecule type" value="Genomic_DNA"/>
</dbReference>
<name>A0A6A5URE1_9PLEO</name>
<keyword evidence="2 4" id="KW-0012">Acyltransferase</keyword>
<dbReference type="Gene3D" id="3.40.630.30">
    <property type="match status" value="1"/>
</dbReference>
<accession>A0A6A5URE1</accession>
<evidence type="ECO:0000256" key="1">
    <source>
        <dbReference type="ARBA" id="ARBA00022679"/>
    </source>
</evidence>
<organism evidence="4 5">
    <name type="scientific">Bimuria novae-zelandiae CBS 107.79</name>
    <dbReference type="NCBI Taxonomy" id="1447943"/>
    <lineage>
        <taxon>Eukaryota</taxon>
        <taxon>Fungi</taxon>
        <taxon>Dikarya</taxon>
        <taxon>Ascomycota</taxon>
        <taxon>Pezizomycotina</taxon>
        <taxon>Dothideomycetes</taxon>
        <taxon>Pleosporomycetidae</taxon>
        <taxon>Pleosporales</taxon>
        <taxon>Massarineae</taxon>
        <taxon>Didymosphaeriaceae</taxon>
        <taxon>Bimuria</taxon>
    </lineage>
</organism>
<dbReference type="CDD" id="cd04301">
    <property type="entry name" value="NAT_SF"/>
    <property type="match status" value="1"/>
</dbReference>